<evidence type="ECO:0000256" key="6">
    <source>
        <dbReference type="RuleBase" id="RU366058"/>
    </source>
</evidence>
<evidence type="ECO:0000256" key="3">
    <source>
        <dbReference type="ARBA" id="ARBA00022692"/>
    </source>
</evidence>
<dbReference type="PANTHER" id="PTHR12677:SF59">
    <property type="entry name" value="GOLGI APPARATUS MEMBRANE PROTEIN TVP38-RELATED"/>
    <property type="match status" value="1"/>
</dbReference>
<protein>
    <recommendedName>
        <fullName evidence="6">TVP38/TMEM64 family membrane protein</fullName>
    </recommendedName>
</protein>
<dbReference type="Pfam" id="PF09335">
    <property type="entry name" value="VTT_dom"/>
    <property type="match status" value="1"/>
</dbReference>
<dbReference type="GO" id="GO:0005886">
    <property type="term" value="C:plasma membrane"/>
    <property type="evidence" value="ECO:0007669"/>
    <property type="project" value="UniProtKB-SubCell"/>
</dbReference>
<sequence length="187" mass="20524">MNNKIFKSLRNIILIALTFGLPIALLIYFRRDFKTLEQMIPTTGITGPLFSVLLMGVLSATPIPTDPIVILNGAVFGPFVGVLVSWMGNNLAAAIEYFIGKGIGHIADFDKQKKTMPFGLNKFPADSIAFLFLGRFVPQVGGKVVSITAGVYHVPYWRYLWTAILSNLFGSVILALGGYSILHNFLK</sequence>
<evidence type="ECO:0000313" key="9">
    <source>
        <dbReference type="Proteomes" id="UP000034172"/>
    </source>
</evidence>
<comment type="subcellular location">
    <subcellularLocation>
        <location evidence="1 6">Cell membrane</location>
        <topology evidence="1 6">Multi-pass membrane protein</topology>
    </subcellularLocation>
</comment>
<keyword evidence="2 6" id="KW-1003">Cell membrane</keyword>
<feature type="transmembrane region" description="Helical" evidence="6">
    <location>
        <begin position="41"/>
        <end position="61"/>
    </location>
</feature>
<dbReference type="EMBL" id="LCIE01000001">
    <property type="protein sequence ID" value="KKT49895.1"/>
    <property type="molecule type" value="Genomic_DNA"/>
</dbReference>
<keyword evidence="4 6" id="KW-1133">Transmembrane helix</keyword>
<evidence type="ECO:0000256" key="1">
    <source>
        <dbReference type="ARBA" id="ARBA00004651"/>
    </source>
</evidence>
<reference evidence="8 9" key="1">
    <citation type="journal article" date="2015" name="Nature">
        <title>rRNA introns, odd ribosomes, and small enigmatic genomes across a large radiation of phyla.</title>
        <authorList>
            <person name="Brown C.T."/>
            <person name="Hug L.A."/>
            <person name="Thomas B.C."/>
            <person name="Sharon I."/>
            <person name="Castelle C.J."/>
            <person name="Singh A."/>
            <person name="Wilkins M.J."/>
            <person name="Williams K.H."/>
            <person name="Banfield J.F."/>
        </authorList>
    </citation>
    <scope>NUCLEOTIDE SEQUENCE [LARGE SCALE GENOMIC DNA]</scope>
</reference>
<keyword evidence="5 6" id="KW-0472">Membrane</keyword>
<dbReference type="Proteomes" id="UP000034172">
    <property type="component" value="Unassembled WGS sequence"/>
</dbReference>
<comment type="caution">
    <text evidence="6">Lacks conserved residue(s) required for the propagation of feature annotation.</text>
</comment>
<gene>
    <name evidence="8" type="ORF">UW41_C0001G0041</name>
</gene>
<evidence type="ECO:0000313" key="8">
    <source>
        <dbReference type="EMBL" id="KKT49895.1"/>
    </source>
</evidence>
<keyword evidence="3 6" id="KW-0812">Transmembrane</keyword>
<proteinExistence type="inferred from homology"/>
<comment type="similarity">
    <text evidence="6">Belongs to the TVP38/TMEM64 family.</text>
</comment>
<comment type="caution">
    <text evidence="8">The sequence shown here is derived from an EMBL/GenBank/DDBJ whole genome shotgun (WGS) entry which is preliminary data.</text>
</comment>
<dbReference type="STRING" id="1618392.UW41_C0001G0041"/>
<evidence type="ECO:0000256" key="4">
    <source>
        <dbReference type="ARBA" id="ARBA00022989"/>
    </source>
</evidence>
<feature type="transmembrane region" description="Helical" evidence="6">
    <location>
        <begin position="12"/>
        <end position="29"/>
    </location>
</feature>
<feature type="transmembrane region" description="Helical" evidence="6">
    <location>
        <begin position="159"/>
        <end position="182"/>
    </location>
</feature>
<accession>A0A0G1HSH1</accession>
<organism evidence="8 9">
    <name type="scientific">Candidatus Collierbacteria bacterium GW2011_GWC2_44_18</name>
    <dbReference type="NCBI Taxonomy" id="1618392"/>
    <lineage>
        <taxon>Bacteria</taxon>
        <taxon>Candidatus Collieribacteriota</taxon>
    </lineage>
</organism>
<dbReference type="PANTHER" id="PTHR12677">
    <property type="entry name" value="GOLGI APPARATUS MEMBRANE PROTEIN TVP38-RELATED"/>
    <property type="match status" value="1"/>
</dbReference>
<evidence type="ECO:0000256" key="5">
    <source>
        <dbReference type="ARBA" id="ARBA00023136"/>
    </source>
</evidence>
<dbReference type="InterPro" id="IPR032816">
    <property type="entry name" value="VTT_dom"/>
</dbReference>
<dbReference type="InterPro" id="IPR015414">
    <property type="entry name" value="TMEM64"/>
</dbReference>
<evidence type="ECO:0000256" key="2">
    <source>
        <dbReference type="ARBA" id="ARBA00022475"/>
    </source>
</evidence>
<name>A0A0G1HSH1_9BACT</name>
<evidence type="ECO:0000259" key="7">
    <source>
        <dbReference type="Pfam" id="PF09335"/>
    </source>
</evidence>
<feature type="domain" description="VTT" evidence="7">
    <location>
        <begin position="63"/>
        <end position="179"/>
    </location>
</feature>
<dbReference type="AlphaFoldDB" id="A0A0G1HSH1"/>
<feature type="transmembrane region" description="Helical" evidence="6">
    <location>
        <begin position="68"/>
        <end position="88"/>
    </location>
</feature>